<organism evidence="9 10">
    <name type="scientific">Evansella cellulosilytica (strain ATCC 21833 / DSM 2522 / FERM P-1141 / JCM 9156 / N-4)</name>
    <name type="common">Bacillus cellulosilyticus</name>
    <dbReference type="NCBI Taxonomy" id="649639"/>
    <lineage>
        <taxon>Bacteria</taxon>
        <taxon>Bacillati</taxon>
        <taxon>Bacillota</taxon>
        <taxon>Bacilli</taxon>
        <taxon>Bacillales</taxon>
        <taxon>Bacillaceae</taxon>
        <taxon>Evansella</taxon>
    </lineage>
</organism>
<dbReference type="Gene3D" id="1.10.520.20">
    <property type="entry name" value="N-terminal domain of the delta subunit of the F1F0-ATP synthase"/>
    <property type="match status" value="1"/>
</dbReference>
<dbReference type="AlphaFoldDB" id="E6TXA6"/>
<dbReference type="NCBIfam" id="NF004403">
    <property type="entry name" value="PRK05758.2-4"/>
    <property type="match status" value="1"/>
</dbReference>
<dbReference type="GO" id="GO:0005886">
    <property type="term" value="C:plasma membrane"/>
    <property type="evidence" value="ECO:0007669"/>
    <property type="project" value="UniProtKB-SubCell"/>
</dbReference>
<dbReference type="RefSeq" id="WP_013490627.1">
    <property type="nucleotide sequence ID" value="NC_014829.1"/>
</dbReference>
<keyword evidence="8" id="KW-1003">Cell membrane</keyword>
<evidence type="ECO:0000256" key="7">
    <source>
        <dbReference type="ARBA" id="ARBA00023310"/>
    </source>
</evidence>
<dbReference type="PROSITE" id="PS00389">
    <property type="entry name" value="ATPASE_DELTA"/>
    <property type="match status" value="1"/>
</dbReference>
<protein>
    <recommendedName>
        <fullName evidence="8">ATP synthase subunit delta</fullName>
    </recommendedName>
    <alternativeName>
        <fullName evidence="8">ATP synthase F(1) sector subunit delta</fullName>
    </alternativeName>
    <alternativeName>
        <fullName evidence="8">F-type ATPase subunit delta</fullName>
        <shortName evidence="8">F-ATPase subunit delta</shortName>
    </alternativeName>
</protein>
<comment type="function">
    <text evidence="8">F(1)F(0) ATP synthase produces ATP from ADP in the presence of a proton or sodium gradient. F-type ATPases consist of two structural domains, F(1) containing the extramembraneous catalytic core and F(0) containing the membrane proton channel, linked together by a central stalk and a peripheral stalk. During catalysis, ATP synthesis in the catalytic domain of F(1) is coupled via a rotary mechanism of the central stalk subunits to proton translocation.</text>
</comment>
<evidence type="ECO:0000256" key="5">
    <source>
        <dbReference type="ARBA" id="ARBA00023136"/>
    </source>
</evidence>
<dbReference type="InterPro" id="IPR000711">
    <property type="entry name" value="ATPase_OSCP/dsu"/>
</dbReference>
<evidence type="ECO:0000256" key="4">
    <source>
        <dbReference type="ARBA" id="ARBA00023065"/>
    </source>
</evidence>
<comment type="subcellular location">
    <subcellularLocation>
        <location evidence="8">Cell membrane</location>
        <topology evidence="8">Peripheral membrane protein</topology>
    </subcellularLocation>
    <subcellularLocation>
        <location evidence="1">Membrane</location>
    </subcellularLocation>
</comment>
<accession>E6TXA6</accession>
<keyword evidence="4 8" id="KW-0406">Ion transport</keyword>
<dbReference type="Pfam" id="PF00213">
    <property type="entry name" value="OSCP"/>
    <property type="match status" value="1"/>
</dbReference>
<dbReference type="PRINTS" id="PR00125">
    <property type="entry name" value="ATPASEDELTA"/>
</dbReference>
<proteinExistence type="inferred from homology"/>
<dbReference type="Proteomes" id="UP000001401">
    <property type="component" value="Chromosome"/>
</dbReference>
<dbReference type="InterPro" id="IPR020781">
    <property type="entry name" value="ATPase_OSCP/d_CS"/>
</dbReference>
<dbReference type="HAMAP" id="MF_01416">
    <property type="entry name" value="ATP_synth_delta_bact"/>
    <property type="match status" value="1"/>
</dbReference>
<comment type="subunit">
    <text evidence="8">F-type ATPases have 2 components, F(1) - the catalytic core - and F(0) - the membrane proton channel. F(1) has five subunits: alpha(3), beta(3), gamma(1), delta(1), epsilon(1). F(0) has three main subunits: a(1), b(2) and c(10-14). The alpha and beta chains form an alternating ring which encloses part of the gamma chain. F(1) is attached to F(0) by a central stalk formed by the gamma and epsilon chains, while a peripheral stalk is formed by the delta and b chains.</text>
</comment>
<dbReference type="KEGG" id="bco:Bcell_4071"/>
<evidence type="ECO:0000256" key="2">
    <source>
        <dbReference type="ARBA" id="ARBA00022448"/>
    </source>
</evidence>
<evidence type="ECO:0000313" key="9">
    <source>
        <dbReference type="EMBL" id="ADU32301.1"/>
    </source>
</evidence>
<dbReference type="HOGENOM" id="CLU_085114_4_1_9"/>
<dbReference type="eggNOG" id="COG0712">
    <property type="taxonomic scope" value="Bacteria"/>
</dbReference>
<dbReference type="PANTHER" id="PTHR11910">
    <property type="entry name" value="ATP SYNTHASE DELTA CHAIN"/>
    <property type="match status" value="1"/>
</dbReference>
<keyword evidence="10" id="KW-1185">Reference proteome</keyword>
<dbReference type="OrthoDB" id="9802471at2"/>
<dbReference type="NCBIfam" id="TIGR01145">
    <property type="entry name" value="ATP_synt_delta"/>
    <property type="match status" value="1"/>
</dbReference>
<evidence type="ECO:0000256" key="6">
    <source>
        <dbReference type="ARBA" id="ARBA00023196"/>
    </source>
</evidence>
<evidence type="ECO:0000256" key="3">
    <source>
        <dbReference type="ARBA" id="ARBA00022781"/>
    </source>
</evidence>
<gene>
    <name evidence="8" type="primary">atpH</name>
    <name evidence="9" type="ordered locus">Bcell_4071</name>
</gene>
<name>E6TXA6_EVAC2</name>
<keyword evidence="5 8" id="KW-0472">Membrane</keyword>
<keyword evidence="3 8" id="KW-0375">Hydrogen ion transport</keyword>
<dbReference type="SUPFAM" id="SSF47928">
    <property type="entry name" value="N-terminal domain of the delta subunit of the F1F0-ATP synthase"/>
    <property type="match status" value="1"/>
</dbReference>
<reference evidence="9 10" key="1">
    <citation type="submission" date="2010-12" db="EMBL/GenBank/DDBJ databases">
        <title>Complete sequence of Bacillus cellulosilyticus DSM 2522.</title>
        <authorList>
            <consortium name="US DOE Joint Genome Institute"/>
            <person name="Lucas S."/>
            <person name="Copeland A."/>
            <person name="Lapidus A."/>
            <person name="Cheng J.-F."/>
            <person name="Bruce D."/>
            <person name="Goodwin L."/>
            <person name="Pitluck S."/>
            <person name="Chertkov O."/>
            <person name="Detter J.C."/>
            <person name="Han C."/>
            <person name="Tapia R."/>
            <person name="Land M."/>
            <person name="Hauser L."/>
            <person name="Jeffries C."/>
            <person name="Kyrpides N."/>
            <person name="Ivanova N."/>
            <person name="Mikhailova N."/>
            <person name="Brumm P."/>
            <person name="Mead D."/>
            <person name="Woyke T."/>
        </authorList>
    </citation>
    <scope>NUCLEOTIDE SEQUENCE [LARGE SCALE GENOMIC DNA]</scope>
    <source>
        <strain evidence="10">ATCC 21833 / DSM 2522 / FERM P-1141 / JCM 9156 / N-4</strain>
    </source>
</reference>
<dbReference type="EMBL" id="CP002394">
    <property type="protein sequence ID" value="ADU32301.1"/>
    <property type="molecule type" value="Genomic_DNA"/>
</dbReference>
<evidence type="ECO:0000256" key="8">
    <source>
        <dbReference type="HAMAP-Rule" id="MF_01416"/>
    </source>
</evidence>
<sequence length="184" mass="21010">MKKHPVGFRYASALFEYAQENSLLDSIQQELDDVTQVFQETNLLDEVFKHSKMTSEEKKKIVRESFSSKVSDAVLNLLQILIDNRREQLYYTIAESYRSLVFEAKGIAEATVYTAKALSEEEKQAISQVFSKKANKNQLLINNVVDKDIIGGMRLRIGDSVYDGSVANQLARIQQRMMYGNVSR</sequence>
<keyword evidence="6 8" id="KW-0139">CF(1)</keyword>
<dbReference type="InterPro" id="IPR026015">
    <property type="entry name" value="ATP_synth_OSCP/delta_N_sf"/>
</dbReference>
<dbReference type="STRING" id="649639.Bcell_4071"/>
<dbReference type="GO" id="GO:0045259">
    <property type="term" value="C:proton-transporting ATP synthase complex"/>
    <property type="evidence" value="ECO:0007669"/>
    <property type="project" value="UniProtKB-KW"/>
</dbReference>
<evidence type="ECO:0000256" key="1">
    <source>
        <dbReference type="ARBA" id="ARBA00004370"/>
    </source>
</evidence>
<dbReference type="GO" id="GO:0046933">
    <property type="term" value="F:proton-transporting ATP synthase activity, rotational mechanism"/>
    <property type="evidence" value="ECO:0007669"/>
    <property type="project" value="UniProtKB-UniRule"/>
</dbReference>
<comment type="function">
    <text evidence="8">This protein is part of the stalk that links CF(0) to CF(1). It either transmits conformational changes from CF(0) to CF(1) or is implicated in proton conduction.</text>
</comment>
<keyword evidence="2 8" id="KW-0813">Transport</keyword>
<comment type="similarity">
    <text evidence="8">Belongs to the ATPase delta chain family.</text>
</comment>
<evidence type="ECO:0000313" key="10">
    <source>
        <dbReference type="Proteomes" id="UP000001401"/>
    </source>
</evidence>
<keyword evidence="7 8" id="KW-0066">ATP synthesis</keyword>